<dbReference type="SUPFAM" id="SSF161098">
    <property type="entry name" value="MetI-like"/>
    <property type="match status" value="1"/>
</dbReference>
<dbReference type="GO" id="GO:0042884">
    <property type="term" value="P:microcin transport"/>
    <property type="evidence" value="ECO:0007669"/>
    <property type="project" value="TreeGrafter"/>
</dbReference>
<feature type="transmembrane region" description="Helical" evidence="5">
    <location>
        <begin position="25"/>
        <end position="46"/>
    </location>
</feature>
<feature type="transmembrane region" description="Helical" evidence="5">
    <location>
        <begin position="215"/>
        <end position="233"/>
    </location>
</feature>
<keyword evidence="3 5" id="KW-1133">Transmembrane helix</keyword>
<keyword evidence="2 5" id="KW-0812">Transmembrane</keyword>
<evidence type="ECO:0000256" key="1">
    <source>
        <dbReference type="ARBA" id="ARBA00004141"/>
    </source>
</evidence>
<evidence type="ECO:0000256" key="2">
    <source>
        <dbReference type="ARBA" id="ARBA00022692"/>
    </source>
</evidence>
<dbReference type="Gene3D" id="1.10.3720.10">
    <property type="entry name" value="MetI-like"/>
    <property type="match status" value="1"/>
</dbReference>
<feature type="transmembrane region" description="Helical" evidence="5">
    <location>
        <begin position="157"/>
        <end position="179"/>
    </location>
</feature>
<evidence type="ECO:0000256" key="5">
    <source>
        <dbReference type="SAM" id="Phobius"/>
    </source>
</evidence>
<reference evidence="7" key="1">
    <citation type="submission" date="2018-05" db="EMBL/GenBank/DDBJ databases">
        <authorList>
            <person name="Lanie J.A."/>
            <person name="Ng W.-L."/>
            <person name="Kazmierczak K.M."/>
            <person name="Andrzejewski T.M."/>
            <person name="Davidsen T.M."/>
            <person name="Wayne K.J."/>
            <person name="Tettelin H."/>
            <person name="Glass J.I."/>
            <person name="Rusch D."/>
            <person name="Podicherti R."/>
            <person name="Tsui H.-C.T."/>
            <person name="Winkler M.E."/>
        </authorList>
    </citation>
    <scope>NUCLEOTIDE SEQUENCE</scope>
</reference>
<sequence>MLEPVVKSESINQKRWKKFKSIKRGYYSFILIIGLYILSFLLPLIINSKALIVQYEGDYYFPAFKDVMPGINAYYDGTMFDQEDPGEANFRQLQKKWADSNNWVIMPIYPFNPFEDITNNENSMYEPPSTTHWFGTDNTGRDVFARMCYAFNISMSFAFVLTLLNYIIGISIGGAMGYFGGKFDLFFQRLIEIWSSLPLLFVVIIMSSILTPSFFLLIFIYTLVNWIGLTYYMRAEFYREKSKDYVSAAISMGQSDAKIIFKHILPNSLVPVITYFPFALVAGISVLVSLDFLGFGLPPPTPSWGQILYVGISNISKWWMVFAPVMAQFLTLLCIVFVGEAVREAFDPKIYSRLR</sequence>
<feature type="transmembrane region" description="Helical" evidence="5">
    <location>
        <begin position="272"/>
        <end position="298"/>
    </location>
</feature>
<dbReference type="PROSITE" id="PS50928">
    <property type="entry name" value="ABC_TM1"/>
    <property type="match status" value="1"/>
</dbReference>
<dbReference type="EMBL" id="UINC01062108">
    <property type="protein sequence ID" value="SVB88391.1"/>
    <property type="molecule type" value="Genomic_DNA"/>
</dbReference>
<evidence type="ECO:0000256" key="4">
    <source>
        <dbReference type="ARBA" id="ARBA00023136"/>
    </source>
</evidence>
<dbReference type="PANTHER" id="PTHR30325">
    <property type="entry name" value="MEMBRANE COMPONENT OF ABC TRANSPORTER"/>
    <property type="match status" value="1"/>
</dbReference>
<dbReference type="InterPro" id="IPR000515">
    <property type="entry name" value="MetI-like"/>
</dbReference>
<comment type="subcellular location">
    <subcellularLocation>
        <location evidence="1">Membrane</location>
        <topology evidence="1">Multi-pass membrane protein</topology>
    </subcellularLocation>
</comment>
<keyword evidence="4 5" id="KW-0472">Membrane</keyword>
<gene>
    <name evidence="7" type="ORF">METZ01_LOCUS241245</name>
</gene>
<dbReference type="AlphaFoldDB" id="A0A382HPI7"/>
<dbReference type="PANTHER" id="PTHR30325:SF0">
    <property type="entry name" value="INNER MEMBRANE ABC TRANSPORTER PERMEASE PROTEIN YEJE"/>
    <property type="match status" value="1"/>
</dbReference>
<dbReference type="InterPro" id="IPR035906">
    <property type="entry name" value="MetI-like_sf"/>
</dbReference>
<feature type="domain" description="ABC transmembrane type-1" evidence="6">
    <location>
        <begin position="151"/>
        <end position="339"/>
    </location>
</feature>
<accession>A0A382HPI7</accession>
<protein>
    <recommendedName>
        <fullName evidence="6">ABC transmembrane type-1 domain-containing protein</fullName>
    </recommendedName>
</protein>
<dbReference type="CDD" id="cd06261">
    <property type="entry name" value="TM_PBP2"/>
    <property type="match status" value="1"/>
</dbReference>
<dbReference type="Pfam" id="PF00528">
    <property type="entry name" value="BPD_transp_1"/>
    <property type="match status" value="1"/>
</dbReference>
<evidence type="ECO:0000256" key="3">
    <source>
        <dbReference type="ARBA" id="ARBA00022989"/>
    </source>
</evidence>
<proteinExistence type="predicted"/>
<evidence type="ECO:0000259" key="6">
    <source>
        <dbReference type="PROSITE" id="PS50928"/>
    </source>
</evidence>
<feature type="transmembrane region" description="Helical" evidence="5">
    <location>
        <begin position="318"/>
        <end position="339"/>
    </location>
</feature>
<evidence type="ECO:0000313" key="7">
    <source>
        <dbReference type="EMBL" id="SVB88391.1"/>
    </source>
</evidence>
<name>A0A382HPI7_9ZZZZ</name>
<dbReference type="GO" id="GO:0055085">
    <property type="term" value="P:transmembrane transport"/>
    <property type="evidence" value="ECO:0007669"/>
    <property type="project" value="InterPro"/>
</dbReference>
<organism evidence="7">
    <name type="scientific">marine metagenome</name>
    <dbReference type="NCBI Taxonomy" id="408172"/>
    <lineage>
        <taxon>unclassified sequences</taxon>
        <taxon>metagenomes</taxon>
        <taxon>ecological metagenomes</taxon>
    </lineage>
</organism>
<dbReference type="GO" id="GO:0016020">
    <property type="term" value="C:membrane"/>
    <property type="evidence" value="ECO:0007669"/>
    <property type="project" value="UniProtKB-SubCell"/>
</dbReference>